<dbReference type="EMBL" id="JACHFJ010000005">
    <property type="protein sequence ID" value="MBB5373207.1"/>
    <property type="molecule type" value="Genomic_DNA"/>
</dbReference>
<evidence type="ECO:0000313" key="2">
    <source>
        <dbReference type="EMBL" id="MBB5373207.1"/>
    </source>
</evidence>
<dbReference type="InterPro" id="IPR029052">
    <property type="entry name" value="Metallo-depent_PP-like"/>
</dbReference>
<dbReference type="Proteomes" id="UP000553706">
    <property type="component" value="Unassembled WGS sequence"/>
</dbReference>
<organism evidence="2 3">
    <name type="scientific">Acidocella aromatica</name>
    <dbReference type="NCBI Taxonomy" id="1303579"/>
    <lineage>
        <taxon>Bacteria</taxon>
        <taxon>Pseudomonadati</taxon>
        <taxon>Pseudomonadota</taxon>
        <taxon>Alphaproteobacteria</taxon>
        <taxon>Acetobacterales</taxon>
        <taxon>Acidocellaceae</taxon>
        <taxon>Acidocella</taxon>
    </lineage>
</organism>
<accession>A0A840VEB0</accession>
<dbReference type="InterPro" id="IPR004843">
    <property type="entry name" value="Calcineurin-like_PHP"/>
</dbReference>
<proteinExistence type="predicted"/>
<dbReference type="AlphaFoldDB" id="A0A840VEB0"/>
<feature type="domain" description="Calcineurin-like phosphoesterase" evidence="1">
    <location>
        <begin position="2"/>
        <end position="242"/>
    </location>
</feature>
<evidence type="ECO:0000259" key="1">
    <source>
        <dbReference type="Pfam" id="PF00149"/>
    </source>
</evidence>
<dbReference type="PANTHER" id="PTHR37844:SF2">
    <property type="entry name" value="SER_THR PROTEIN PHOSPHATASE SUPERFAMILY (AFU_ORTHOLOGUE AFUA_1G14840)"/>
    <property type="match status" value="1"/>
</dbReference>
<comment type="caution">
    <text evidence="2">The sequence shown here is derived from an EMBL/GenBank/DDBJ whole genome shotgun (WGS) entry which is preliminary data.</text>
</comment>
<gene>
    <name evidence="2" type="ORF">HNP71_001466</name>
</gene>
<dbReference type="PANTHER" id="PTHR37844">
    <property type="entry name" value="SER/THR PROTEIN PHOSPHATASE SUPERFAMILY (AFU_ORTHOLOGUE AFUA_1G14840)"/>
    <property type="match status" value="1"/>
</dbReference>
<reference evidence="2 3" key="1">
    <citation type="submission" date="2020-08" db="EMBL/GenBank/DDBJ databases">
        <title>Genomic Encyclopedia of Type Strains, Phase IV (KMG-IV): sequencing the most valuable type-strain genomes for metagenomic binning, comparative biology and taxonomic classification.</title>
        <authorList>
            <person name="Goeker M."/>
        </authorList>
    </citation>
    <scope>NUCLEOTIDE SEQUENCE [LARGE SCALE GENOMIC DNA]</scope>
    <source>
        <strain evidence="2 3">DSM 27026</strain>
    </source>
</reference>
<dbReference type="Gene3D" id="3.60.21.10">
    <property type="match status" value="1"/>
</dbReference>
<name>A0A840VEB0_9PROT</name>
<sequence>MSDLHLEMERWRLSVPGWKGFLSRHSGVPKHPSRGPMLTNLPPADLVVLAGDIHVGLRSVVYAEQVSDFLGIPVVLVAGNHEFYHQQIQLLQPAFFSAAERTEGKVRYLENTVASFDLPGGRVHVLGCTLWTDFALRGNMAEAMEFAGRHMNDYRLIYRIATRFQPDNALMRHERSRAWLHITISRLREEDPEAKIVVVTHHAPGEAYLGRRDGGIAPAYASDLLPEFSANPPDAWIHGHTHFRHDSVQEGIRVVSAPRGYVSHEGKKALEFCPGLLEV</sequence>
<protein>
    <submittedName>
        <fullName evidence="2">Putative phosphodiesterase</fullName>
    </submittedName>
</protein>
<dbReference type="Pfam" id="PF00149">
    <property type="entry name" value="Metallophos"/>
    <property type="match status" value="1"/>
</dbReference>
<evidence type="ECO:0000313" key="3">
    <source>
        <dbReference type="Proteomes" id="UP000553706"/>
    </source>
</evidence>
<keyword evidence="3" id="KW-1185">Reference proteome</keyword>
<dbReference type="GO" id="GO:0016787">
    <property type="term" value="F:hydrolase activity"/>
    <property type="evidence" value="ECO:0007669"/>
    <property type="project" value="InterPro"/>
</dbReference>
<dbReference type="SUPFAM" id="SSF56300">
    <property type="entry name" value="Metallo-dependent phosphatases"/>
    <property type="match status" value="1"/>
</dbReference>